<dbReference type="PANTHER" id="PTHR31096:SF7">
    <property type="entry name" value="ACT DOMAIN-CONTAINING PROTEIN ACR1"/>
    <property type="match status" value="1"/>
</dbReference>
<evidence type="ECO:0000256" key="2">
    <source>
        <dbReference type="RuleBase" id="RU369043"/>
    </source>
</evidence>
<dbReference type="CDD" id="cd04897">
    <property type="entry name" value="ACT_ACR_3"/>
    <property type="match status" value="1"/>
</dbReference>
<accession>A0A5N5GUX2</accession>
<dbReference type="InterPro" id="IPR002912">
    <property type="entry name" value="ACT_dom"/>
</dbReference>
<dbReference type="SUPFAM" id="SSF55021">
    <property type="entry name" value="ACT-like"/>
    <property type="match status" value="1"/>
</dbReference>
<evidence type="ECO:0000256" key="1">
    <source>
        <dbReference type="ARBA" id="ARBA00022737"/>
    </source>
</evidence>
<keyword evidence="5" id="KW-1185">Reference proteome</keyword>
<dbReference type="Gene3D" id="3.30.70.260">
    <property type="match status" value="1"/>
</dbReference>
<dbReference type="Pfam" id="PF01842">
    <property type="entry name" value="ACT"/>
    <property type="match status" value="1"/>
</dbReference>
<dbReference type="OrthoDB" id="2019938at2759"/>
<feature type="domain" description="ACT" evidence="3">
    <location>
        <begin position="73"/>
        <end position="153"/>
    </location>
</feature>
<dbReference type="AlphaFoldDB" id="A0A5N5GUX2"/>
<dbReference type="GO" id="GO:0016597">
    <property type="term" value="F:amino acid binding"/>
    <property type="evidence" value="ECO:0007669"/>
    <property type="project" value="UniProtKB-UniRule"/>
</dbReference>
<dbReference type="Proteomes" id="UP000327157">
    <property type="component" value="Chromosome 15"/>
</dbReference>
<comment type="caution">
    <text evidence="4">The sequence shown here is derived from an EMBL/GenBank/DDBJ whole genome shotgun (WGS) entry which is preliminary data.</text>
</comment>
<organism evidence="4 5">
    <name type="scientific">Pyrus ussuriensis x Pyrus communis</name>
    <dbReference type="NCBI Taxonomy" id="2448454"/>
    <lineage>
        <taxon>Eukaryota</taxon>
        <taxon>Viridiplantae</taxon>
        <taxon>Streptophyta</taxon>
        <taxon>Embryophyta</taxon>
        <taxon>Tracheophyta</taxon>
        <taxon>Spermatophyta</taxon>
        <taxon>Magnoliopsida</taxon>
        <taxon>eudicotyledons</taxon>
        <taxon>Gunneridae</taxon>
        <taxon>Pentapetalae</taxon>
        <taxon>rosids</taxon>
        <taxon>fabids</taxon>
        <taxon>Rosales</taxon>
        <taxon>Rosaceae</taxon>
        <taxon>Amygdaloideae</taxon>
        <taxon>Maleae</taxon>
        <taxon>Pyrus</taxon>
    </lineage>
</organism>
<protein>
    <recommendedName>
        <fullName evidence="2">ACT domain-containing protein ACR</fullName>
    </recommendedName>
    <alternativeName>
        <fullName evidence="2">Protein ACT DOMAIN REPEATS</fullName>
    </alternativeName>
</protein>
<keyword evidence="1 2" id="KW-0677">Repeat</keyword>
<evidence type="ECO:0000313" key="4">
    <source>
        <dbReference type="EMBL" id="KAB2617701.1"/>
    </source>
</evidence>
<name>A0A5N5GUX2_9ROSA</name>
<dbReference type="PROSITE" id="PS51671">
    <property type="entry name" value="ACT"/>
    <property type="match status" value="1"/>
</dbReference>
<dbReference type="InterPro" id="IPR045865">
    <property type="entry name" value="ACT-like_dom_sf"/>
</dbReference>
<evidence type="ECO:0000259" key="3">
    <source>
        <dbReference type="PROSITE" id="PS51671"/>
    </source>
</evidence>
<evidence type="ECO:0000313" key="5">
    <source>
        <dbReference type="Proteomes" id="UP000327157"/>
    </source>
</evidence>
<reference evidence="5" key="2">
    <citation type="submission" date="2019-10" db="EMBL/GenBank/DDBJ databases">
        <title>A de novo genome assembly of a pear dwarfing rootstock.</title>
        <authorList>
            <person name="Wang F."/>
            <person name="Wang J."/>
            <person name="Li S."/>
            <person name="Zhang Y."/>
            <person name="Fang M."/>
            <person name="Ma L."/>
            <person name="Zhao Y."/>
            <person name="Jiang S."/>
        </authorList>
    </citation>
    <scope>NUCLEOTIDE SEQUENCE [LARGE SCALE GENOMIC DNA]</scope>
</reference>
<gene>
    <name evidence="4" type="ORF">D8674_013570</name>
</gene>
<dbReference type="InterPro" id="IPR040217">
    <property type="entry name" value="ACR1-12"/>
</dbReference>
<dbReference type="PANTHER" id="PTHR31096">
    <property type="entry name" value="ACT DOMAIN-CONTAINING PROTEIN ACR4-RELATED"/>
    <property type="match status" value="1"/>
</dbReference>
<dbReference type="EMBL" id="SMOL01000401">
    <property type="protein sequence ID" value="KAB2617701.1"/>
    <property type="molecule type" value="Genomic_DNA"/>
</dbReference>
<comment type="function">
    <text evidence="2">Binds amino acids.</text>
</comment>
<reference evidence="4 5" key="3">
    <citation type="submission" date="2019-11" db="EMBL/GenBank/DDBJ databases">
        <title>A de novo genome assembly of a pear dwarfing rootstock.</title>
        <authorList>
            <person name="Wang F."/>
            <person name="Wang J."/>
            <person name="Li S."/>
            <person name="Zhang Y."/>
            <person name="Fang M."/>
            <person name="Ma L."/>
            <person name="Zhao Y."/>
            <person name="Jiang S."/>
        </authorList>
    </citation>
    <scope>NUCLEOTIDE SEQUENCE [LARGE SCALE GENOMIC DNA]</scope>
    <source>
        <strain evidence="4">S2</strain>
        <tissue evidence="4">Leaf</tissue>
    </source>
</reference>
<proteinExistence type="predicted"/>
<reference evidence="4 5" key="1">
    <citation type="submission" date="2019-09" db="EMBL/GenBank/DDBJ databases">
        <authorList>
            <person name="Ou C."/>
        </authorList>
    </citation>
    <scope>NUCLEOTIDE SEQUENCE [LARGE SCALE GENOMIC DNA]</scope>
    <source>
        <strain evidence="4">S2</strain>
        <tissue evidence="4">Leaf</tissue>
    </source>
</reference>
<sequence length="403" mass="45470">MEIIYQPYIDPAFECLIERIYPPWYVYELHQLWKLCSLILVVQFWFVNLRGEISKEARVCLRREVTLELKDLALEMTSKDRPGLMSEISAVLVELGCNITAAMVWTHSARAAGIFYMEDGLKGGPITDPIILVHVQEQLGNVIEAHHKDGEKRSGKLTTPAGGHTHTERQLHQLMYATNDYQSCRGCDGGGNSARKKGCDQTHVNIESCKEKGYWVVNVRSQDRPKLLFDTVCALTNLQYVVFHAVVSSRGTMADQEYFVQHKDGSTLNTESERHKLTLCLVAAIERRIPHGLRLDLCAKNRMGLLSDITRVLREYAVGSIYVTDAPEHDISPSTVELVIKEIGESVIAVHKSQKWALEGSSSRTSQKVANRREEEERPRISLGSLVWSHPERLSSSFGPLRS</sequence>